<protein>
    <submittedName>
        <fullName evidence="2">ArsR family transcriptional regulator</fullName>
    </submittedName>
</protein>
<evidence type="ECO:0000313" key="3">
    <source>
        <dbReference type="Proteomes" id="UP000253628"/>
    </source>
</evidence>
<dbReference type="SUPFAM" id="SSF46785">
    <property type="entry name" value="Winged helix' DNA-binding domain"/>
    <property type="match status" value="1"/>
</dbReference>
<dbReference type="Proteomes" id="UP000253628">
    <property type="component" value="Unassembled WGS sequence"/>
</dbReference>
<gene>
    <name evidence="2" type="ORF">DFR37_102114</name>
</gene>
<name>A0A366HGE8_9BURK</name>
<dbReference type="SUPFAM" id="SSF81301">
    <property type="entry name" value="Nucleotidyltransferase"/>
    <property type="match status" value="1"/>
</dbReference>
<organism evidence="2 3">
    <name type="scientific">Eoetvoesiella caeni</name>
    <dbReference type="NCBI Taxonomy" id="645616"/>
    <lineage>
        <taxon>Bacteria</taxon>
        <taxon>Pseudomonadati</taxon>
        <taxon>Pseudomonadota</taxon>
        <taxon>Betaproteobacteria</taxon>
        <taxon>Burkholderiales</taxon>
        <taxon>Alcaligenaceae</taxon>
        <taxon>Eoetvoesiella</taxon>
    </lineage>
</organism>
<comment type="caution">
    <text evidence="2">The sequence shown here is derived from an EMBL/GenBank/DDBJ whole genome shotgun (WGS) entry which is preliminary data.</text>
</comment>
<dbReference type="Gene3D" id="3.30.460.10">
    <property type="entry name" value="Beta Polymerase, domain 2"/>
    <property type="match status" value="1"/>
</dbReference>
<dbReference type="CDD" id="cd00090">
    <property type="entry name" value="HTH_ARSR"/>
    <property type="match status" value="1"/>
</dbReference>
<evidence type="ECO:0000313" key="2">
    <source>
        <dbReference type="EMBL" id="RBP41735.1"/>
    </source>
</evidence>
<feature type="domain" description="Polymerase beta nucleotidyltransferase" evidence="1">
    <location>
        <begin position="103"/>
        <end position="186"/>
    </location>
</feature>
<dbReference type="CDD" id="cd05403">
    <property type="entry name" value="NT_KNTase_like"/>
    <property type="match status" value="1"/>
</dbReference>
<dbReference type="AlphaFoldDB" id="A0A366HGE8"/>
<dbReference type="InterPro" id="IPR041633">
    <property type="entry name" value="Polbeta"/>
</dbReference>
<dbReference type="Gene3D" id="1.10.10.10">
    <property type="entry name" value="Winged helix-like DNA-binding domain superfamily/Winged helix DNA-binding domain"/>
    <property type="match status" value="1"/>
</dbReference>
<dbReference type="RefSeq" id="WP_113931993.1">
    <property type="nucleotide sequence ID" value="NZ_JACCEU010000002.1"/>
</dbReference>
<dbReference type="GO" id="GO:0006355">
    <property type="term" value="P:regulation of DNA-templated transcription"/>
    <property type="evidence" value="ECO:0007669"/>
    <property type="project" value="UniProtKB-ARBA"/>
</dbReference>
<dbReference type="InterPro" id="IPR011991">
    <property type="entry name" value="ArsR-like_HTH"/>
</dbReference>
<reference evidence="2 3" key="1">
    <citation type="submission" date="2018-06" db="EMBL/GenBank/DDBJ databases">
        <title>Genomic Encyclopedia of Type Strains, Phase IV (KMG-IV): sequencing the most valuable type-strain genomes for metagenomic binning, comparative biology and taxonomic classification.</title>
        <authorList>
            <person name="Goeker M."/>
        </authorList>
    </citation>
    <scope>NUCLEOTIDE SEQUENCE [LARGE SCALE GENOMIC DNA]</scope>
    <source>
        <strain evidence="2 3">DSM 25520</strain>
    </source>
</reference>
<accession>A0A366HGE8</accession>
<keyword evidence="3" id="KW-1185">Reference proteome</keyword>
<dbReference type="Pfam" id="PF18765">
    <property type="entry name" value="Polbeta"/>
    <property type="match status" value="1"/>
</dbReference>
<dbReference type="InterPro" id="IPR036390">
    <property type="entry name" value="WH_DNA-bd_sf"/>
</dbReference>
<sequence>MLRNLSETLFGGYRRRALGLLLLRPDESFHVREIARLTHTAPGTLHKELARLAEAGILERETRGNQLLYRANRNCPIYTELSGIFRKTVGAADIIAQALIPYSDQIDIAFVYGSVARGQEIASSDIDIMLIGSINFSSAIKLLYPIQTELKREISPKVFSIDEWQVQVHGNNQFLTEVLSSSKIFLIGNEHDLGKLTGPNTGKDQT</sequence>
<proteinExistence type="predicted"/>
<dbReference type="InterPro" id="IPR043519">
    <property type="entry name" value="NT_sf"/>
</dbReference>
<dbReference type="EMBL" id="QNRQ01000002">
    <property type="protein sequence ID" value="RBP41735.1"/>
    <property type="molecule type" value="Genomic_DNA"/>
</dbReference>
<evidence type="ECO:0000259" key="1">
    <source>
        <dbReference type="Pfam" id="PF18765"/>
    </source>
</evidence>
<dbReference type="OrthoDB" id="8223306at2"/>
<dbReference type="InterPro" id="IPR036388">
    <property type="entry name" value="WH-like_DNA-bd_sf"/>
</dbReference>